<dbReference type="InterPro" id="IPR017451">
    <property type="entry name" value="F-box-assoc_interact_dom"/>
</dbReference>
<dbReference type="NCBIfam" id="TIGR01640">
    <property type="entry name" value="F_box_assoc_1"/>
    <property type="match status" value="1"/>
</dbReference>
<dbReference type="InterPro" id="IPR036047">
    <property type="entry name" value="F-box-like_dom_sf"/>
</dbReference>
<dbReference type="AlphaFoldDB" id="A0A835HCV2"/>
<dbReference type="OrthoDB" id="689863at2759"/>
<gene>
    <name evidence="2" type="ORF">IFM89_004190</name>
</gene>
<evidence type="ECO:0000313" key="3">
    <source>
        <dbReference type="Proteomes" id="UP000631114"/>
    </source>
</evidence>
<dbReference type="InterPro" id="IPR013187">
    <property type="entry name" value="F-box-assoc_dom_typ3"/>
</dbReference>
<organism evidence="2 3">
    <name type="scientific">Coptis chinensis</name>
    <dbReference type="NCBI Taxonomy" id="261450"/>
    <lineage>
        <taxon>Eukaryota</taxon>
        <taxon>Viridiplantae</taxon>
        <taxon>Streptophyta</taxon>
        <taxon>Embryophyta</taxon>
        <taxon>Tracheophyta</taxon>
        <taxon>Spermatophyta</taxon>
        <taxon>Magnoliopsida</taxon>
        <taxon>Ranunculales</taxon>
        <taxon>Ranunculaceae</taxon>
        <taxon>Coptidoideae</taxon>
        <taxon>Coptis</taxon>
    </lineage>
</organism>
<dbReference type="SUPFAM" id="SSF81383">
    <property type="entry name" value="F-box domain"/>
    <property type="match status" value="1"/>
</dbReference>
<accession>A0A835HCV2</accession>
<evidence type="ECO:0000313" key="2">
    <source>
        <dbReference type="EMBL" id="KAF9595788.1"/>
    </source>
</evidence>
<dbReference type="InterPro" id="IPR001810">
    <property type="entry name" value="F-box_dom"/>
</dbReference>
<dbReference type="Pfam" id="PF08268">
    <property type="entry name" value="FBA_3"/>
    <property type="match status" value="1"/>
</dbReference>
<dbReference type="PANTHER" id="PTHR31672">
    <property type="entry name" value="BNACNNG10540D PROTEIN"/>
    <property type="match status" value="1"/>
</dbReference>
<name>A0A835HCV2_9MAGN</name>
<protein>
    <recommendedName>
        <fullName evidence="1">F-box domain-containing protein</fullName>
    </recommendedName>
</protein>
<dbReference type="InterPro" id="IPR050796">
    <property type="entry name" value="SCF_F-box_component"/>
</dbReference>
<sequence>MFSLFTQIEAVDLPYEIIMDIFSRLPARLIFQCRHISATLQTLTSSQSFVNMHLDRATLVIAIHRRPFRISYSSQNGIYKDKVLMYFIDDKNKEIVPKSMHISFSYTGYSMLFLYGSYNGLLLFENSVIYILWNPVTEEQTIVKKPSTVSTRGFFFDPKTREYKVLYVELLLGLSFQFTLYSLATRCSGKIAKCSHPPWVKAPVILNGALHWVVDRFYYEHLYRRSLLFSESILLFDMNTETIRTMARPGDQYGTRVDNTYVHLLKKEGSLCFCDTSSYPSMNFWVLEDYAEEVWIKTHAINLEPLRPCSSDKPYYLRSAPNIENDELLLIWGWFLFRYNLKFNVFKKFKMGDEEKEGVIFNFVEHRNSLVTLRTD</sequence>
<keyword evidence="3" id="KW-1185">Reference proteome</keyword>
<dbReference type="PROSITE" id="PS50181">
    <property type="entry name" value="FBOX"/>
    <property type="match status" value="1"/>
</dbReference>
<dbReference type="Proteomes" id="UP000631114">
    <property type="component" value="Unassembled WGS sequence"/>
</dbReference>
<dbReference type="EMBL" id="JADFTS010000007">
    <property type="protein sequence ID" value="KAF9595788.1"/>
    <property type="molecule type" value="Genomic_DNA"/>
</dbReference>
<proteinExistence type="predicted"/>
<feature type="domain" description="F-box" evidence="1">
    <location>
        <begin position="7"/>
        <end position="52"/>
    </location>
</feature>
<dbReference type="PANTHER" id="PTHR31672:SF13">
    <property type="entry name" value="F-BOX PROTEIN CPR30-LIKE"/>
    <property type="match status" value="1"/>
</dbReference>
<reference evidence="2 3" key="1">
    <citation type="submission" date="2020-10" db="EMBL/GenBank/DDBJ databases">
        <title>The Coptis chinensis genome and diversification of protoberbering-type alkaloids.</title>
        <authorList>
            <person name="Wang B."/>
            <person name="Shu S."/>
            <person name="Song C."/>
            <person name="Liu Y."/>
        </authorList>
    </citation>
    <scope>NUCLEOTIDE SEQUENCE [LARGE SCALE GENOMIC DNA]</scope>
    <source>
        <strain evidence="2">HL-2020</strain>
        <tissue evidence="2">Leaf</tissue>
    </source>
</reference>
<evidence type="ECO:0000259" key="1">
    <source>
        <dbReference type="PROSITE" id="PS50181"/>
    </source>
</evidence>
<dbReference type="Pfam" id="PF00646">
    <property type="entry name" value="F-box"/>
    <property type="match status" value="1"/>
</dbReference>
<comment type="caution">
    <text evidence="2">The sequence shown here is derived from an EMBL/GenBank/DDBJ whole genome shotgun (WGS) entry which is preliminary data.</text>
</comment>